<dbReference type="CDD" id="cd09854">
    <property type="entry name" value="PIN_VapC-like"/>
    <property type="match status" value="1"/>
</dbReference>
<dbReference type="GO" id="GO:0016787">
    <property type="term" value="F:hydrolase activity"/>
    <property type="evidence" value="ECO:0007669"/>
    <property type="project" value="UniProtKB-KW"/>
</dbReference>
<keyword evidence="2" id="KW-1277">Toxin-antitoxin system</keyword>
<evidence type="ECO:0000256" key="6">
    <source>
        <dbReference type="ARBA" id="ARBA00022842"/>
    </source>
</evidence>
<dbReference type="PANTHER" id="PTHR33653:SF1">
    <property type="entry name" value="RIBONUCLEASE VAPC2"/>
    <property type="match status" value="1"/>
</dbReference>
<evidence type="ECO:0000256" key="4">
    <source>
        <dbReference type="ARBA" id="ARBA00022723"/>
    </source>
</evidence>
<dbReference type="GO" id="GO:0046872">
    <property type="term" value="F:metal ion binding"/>
    <property type="evidence" value="ECO:0007669"/>
    <property type="project" value="UniProtKB-KW"/>
</dbReference>
<keyword evidence="6" id="KW-0460">Magnesium</keyword>
<evidence type="ECO:0000256" key="2">
    <source>
        <dbReference type="ARBA" id="ARBA00022649"/>
    </source>
</evidence>
<dbReference type="InterPro" id="IPR029060">
    <property type="entry name" value="PIN-like_dom_sf"/>
</dbReference>
<evidence type="ECO:0000313" key="9">
    <source>
        <dbReference type="EMBL" id="XCG48298.1"/>
    </source>
</evidence>
<comment type="similarity">
    <text evidence="7">Belongs to the PINc/VapC protein family.</text>
</comment>
<evidence type="ECO:0000259" key="8">
    <source>
        <dbReference type="Pfam" id="PF01850"/>
    </source>
</evidence>
<proteinExistence type="inferred from homology"/>
<dbReference type="PANTHER" id="PTHR33653">
    <property type="entry name" value="RIBONUCLEASE VAPC2"/>
    <property type="match status" value="1"/>
</dbReference>
<comment type="cofactor">
    <cofactor evidence="1">
        <name>Mg(2+)</name>
        <dbReference type="ChEBI" id="CHEBI:18420"/>
    </cofactor>
</comment>
<dbReference type="EMBL" id="CP159253">
    <property type="protein sequence ID" value="XCG48298.1"/>
    <property type="molecule type" value="Genomic_DNA"/>
</dbReference>
<evidence type="ECO:0000256" key="1">
    <source>
        <dbReference type="ARBA" id="ARBA00001946"/>
    </source>
</evidence>
<dbReference type="Pfam" id="PF01850">
    <property type="entry name" value="PIN"/>
    <property type="match status" value="1"/>
</dbReference>
<evidence type="ECO:0000256" key="3">
    <source>
        <dbReference type="ARBA" id="ARBA00022722"/>
    </source>
</evidence>
<accession>A0AAU8CNR3</accession>
<organism evidence="9">
    <name type="scientific">Mesorhizobium sp. WSM2240</name>
    <dbReference type="NCBI Taxonomy" id="3228851"/>
    <lineage>
        <taxon>Bacteria</taxon>
        <taxon>Pseudomonadati</taxon>
        <taxon>Pseudomonadota</taxon>
        <taxon>Alphaproteobacteria</taxon>
        <taxon>Hyphomicrobiales</taxon>
        <taxon>Phyllobacteriaceae</taxon>
        <taxon>Mesorhizobium</taxon>
    </lineage>
</organism>
<dbReference type="GO" id="GO:0004518">
    <property type="term" value="F:nuclease activity"/>
    <property type="evidence" value="ECO:0007669"/>
    <property type="project" value="UniProtKB-KW"/>
</dbReference>
<gene>
    <name evidence="9" type="ORF">ABVK50_24165</name>
</gene>
<sequence length="137" mass="15686">MATLVDTNILIDIAVRDPIWLKWSRSQLASMRRRGGVIINQIIYSEFSMRYDTIDEVDSILPEEEFLREGLPWEAAFAAARAFARYRRLGGSRERVLPDFWIGAHAAIRGYAILTRDPTGYRTYFPGVELVAPDTHP</sequence>
<dbReference type="RefSeq" id="WP_353644170.1">
    <property type="nucleotide sequence ID" value="NZ_CP159253.1"/>
</dbReference>
<dbReference type="SUPFAM" id="SSF88723">
    <property type="entry name" value="PIN domain-like"/>
    <property type="match status" value="1"/>
</dbReference>
<keyword evidence="3" id="KW-0540">Nuclease</keyword>
<name>A0AAU8CNR3_9HYPH</name>
<keyword evidence="5" id="KW-0378">Hydrolase</keyword>
<dbReference type="Gene3D" id="3.40.50.1010">
    <property type="entry name" value="5'-nuclease"/>
    <property type="match status" value="1"/>
</dbReference>
<reference evidence="9" key="1">
    <citation type="submission" date="2024-06" db="EMBL/GenBank/DDBJ databases">
        <title>Mesorhizobium karijinii sp. nov., a symbiont of the iconic Swainsona formosa from arid Australia.</title>
        <authorList>
            <person name="Hill Y.J."/>
            <person name="Watkin E.L.J."/>
            <person name="O'Hara G.W."/>
            <person name="Terpolilli J."/>
            <person name="Tye M.L."/>
            <person name="Kohlmeier M.G."/>
        </authorList>
    </citation>
    <scope>NUCLEOTIDE SEQUENCE</scope>
    <source>
        <strain evidence="9">WSM2240</strain>
    </source>
</reference>
<evidence type="ECO:0000256" key="5">
    <source>
        <dbReference type="ARBA" id="ARBA00022801"/>
    </source>
</evidence>
<dbReference type="InterPro" id="IPR050556">
    <property type="entry name" value="Type_II_TA_system_RNase"/>
</dbReference>
<dbReference type="AlphaFoldDB" id="A0AAU8CNR3"/>
<keyword evidence="4" id="KW-0479">Metal-binding</keyword>
<evidence type="ECO:0000256" key="7">
    <source>
        <dbReference type="ARBA" id="ARBA00038093"/>
    </source>
</evidence>
<protein>
    <submittedName>
        <fullName evidence="9">Type II toxin-antitoxin system VapC family toxin</fullName>
    </submittedName>
</protein>
<feature type="domain" description="PIN" evidence="8">
    <location>
        <begin position="4"/>
        <end position="122"/>
    </location>
</feature>
<dbReference type="InterPro" id="IPR002716">
    <property type="entry name" value="PIN_dom"/>
</dbReference>